<dbReference type="Proteomes" id="UP000238034">
    <property type="component" value="Unassembled WGS sequence"/>
</dbReference>
<sequence length="238" mass="27480">MLDILYRDEYLIAVNKPHGLLVHRSPIAMDVQEFALQILRDQINHYVNPVHRLDRKTGGVLLFALSKEAEIAMHKQFQESKVKKKYLAIVRGHTPDQDEIDYPLKKENGAIQEALTLYRTLERAEIDVAFGAHPTSRYSLVEATPQTGRMHQLRKHFSHVFHPIIGDRKHGCNKQNKLFKETWEMTTMLLHASSLSFSHPMNSQEVVIEAPLQAEFKRVMDLMSWDISSYDVPQGIKL</sequence>
<gene>
    <name evidence="3" type="ORF">B0I27_106132</name>
</gene>
<dbReference type="SUPFAM" id="SSF55120">
    <property type="entry name" value="Pseudouridine synthase"/>
    <property type="match status" value="1"/>
</dbReference>
<name>A0A2T0U387_9SPHI</name>
<dbReference type="OrthoDB" id="9796412at2"/>
<comment type="caution">
    <text evidence="3">The sequence shown here is derived from an EMBL/GenBank/DDBJ whole genome shotgun (WGS) entry which is preliminary data.</text>
</comment>
<dbReference type="Gene3D" id="3.30.2350.10">
    <property type="entry name" value="Pseudouridine synthase"/>
    <property type="match status" value="1"/>
</dbReference>
<dbReference type="GO" id="GO:0009982">
    <property type="term" value="F:pseudouridine synthase activity"/>
    <property type="evidence" value="ECO:0007669"/>
    <property type="project" value="InterPro"/>
</dbReference>
<feature type="domain" description="Pseudouridine synthase RsuA/RluA-like" evidence="2">
    <location>
        <begin position="10"/>
        <end position="159"/>
    </location>
</feature>
<dbReference type="InterPro" id="IPR006145">
    <property type="entry name" value="PsdUridine_synth_RsuA/RluA"/>
</dbReference>
<protein>
    <submittedName>
        <fullName evidence="3">tRNA pseudouridine65 synthase</fullName>
    </submittedName>
</protein>
<dbReference type="AlphaFoldDB" id="A0A2T0U387"/>
<dbReference type="InterPro" id="IPR020103">
    <property type="entry name" value="PsdUridine_synth_cat_dom_sf"/>
</dbReference>
<dbReference type="EMBL" id="PVTH01000006">
    <property type="protein sequence ID" value="PRY52372.1"/>
    <property type="molecule type" value="Genomic_DNA"/>
</dbReference>
<dbReference type="GO" id="GO:0000455">
    <property type="term" value="P:enzyme-directed rRNA pseudouridine synthesis"/>
    <property type="evidence" value="ECO:0007669"/>
    <property type="project" value="TreeGrafter"/>
</dbReference>
<dbReference type="Pfam" id="PF00849">
    <property type="entry name" value="PseudoU_synth_2"/>
    <property type="match status" value="1"/>
</dbReference>
<keyword evidence="1" id="KW-0413">Isomerase</keyword>
<evidence type="ECO:0000256" key="1">
    <source>
        <dbReference type="ARBA" id="ARBA00023235"/>
    </source>
</evidence>
<proteinExistence type="predicted"/>
<dbReference type="GO" id="GO:0003723">
    <property type="term" value="F:RNA binding"/>
    <property type="evidence" value="ECO:0007669"/>
    <property type="project" value="InterPro"/>
</dbReference>
<evidence type="ECO:0000313" key="4">
    <source>
        <dbReference type="Proteomes" id="UP000238034"/>
    </source>
</evidence>
<dbReference type="PANTHER" id="PTHR21600:SF56">
    <property type="entry name" value="TRNA PSEUDOURIDINE SYNTHASE C"/>
    <property type="match status" value="1"/>
</dbReference>
<evidence type="ECO:0000313" key="3">
    <source>
        <dbReference type="EMBL" id="PRY52372.1"/>
    </source>
</evidence>
<dbReference type="GO" id="GO:0140098">
    <property type="term" value="F:catalytic activity, acting on RNA"/>
    <property type="evidence" value="ECO:0007669"/>
    <property type="project" value="UniProtKB-ARBA"/>
</dbReference>
<accession>A0A2T0U387</accession>
<dbReference type="PANTHER" id="PTHR21600">
    <property type="entry name" value="MITOCHONDRIAL RNA PSEUDOURIDINE SYNTHASE"/>
    <property type="match status" value="1"/>
</dbReference>
<dbReference type="InterPro" id="IPR050188">
    <property type="entry name" value="RluA_PseudoU_synthase"/>
</dbReference>
<reference evidence="3 4" key="1">
    <citation type="submission" date="2018-03" db="EMBL/GenBank/DDBJ databases">
        <title>Genomic Encyclopedia of Type Strains, Phase III (KMG-III): the genomes of soil and plant-associated and newly described type strains.</title>
        <authorList>
            <person name="Whitman W."/>
        </authorList>
    </citation>
    <scope>NUCLEOTIDE SEQUENCE [LARGE SCALE GENOMIC DNA]</scope>
    <source>
        <strain evidence="3 4">CGMCC 1.9313</strain>
    </source>
</reference>
<dbReference type="RefSeq" id="WP_106293435.1">
    <property type="nucleotide sequence ID" value="NZ_PVTH01000006.1"/>
</dbReference>
<evidence type="ECO:0000259" key="2">
    <source>
        <dbReference type="Pfam" id="PF00849"/>
    </source>
</evidence>
<keyword evidence="4" id="KW-1185">Reference proteome</keyword>
<organism evidence="3 4">
    <name type="scientific">Arcticibacter pallidicorallinus</name>
    <dbReference type="NCBI Taxonomy" id="1259464"/>
    <lineage>
        <taxon>Bacteria</taxon>
        <taxon>Pseudomonadati</taxon>
        <taxon>Bacteroidota</taxon>
        <taxon>Sphingobacteriia</taxon>
        <taxon>Sphingobacteriales</taxon>
        <taxon>Sphingobacteriaceae</taxon>
        <taxon>Arcticibacter</taxon>
    </lineage>
</organism>